<protein>
    <recommendedName>
        <fullName evidence="2">Piwi domain-containing protein</fullName>
    </recommendedName>
</protein>
<dbReference type="PANTHER" id="PTHR22891">
    <property type="entry name" value="EUKARYOTIC TRANSLATION INITIATION FACTOR 2C"/>
    <property type="match status" value="1"/>
</dbReference>
<dbReference type="EMBL" id="JAVRRJ010000008">
    <property type="protein sequence ID" value="KAK5082233.1"/>
    <property type="molecule type" value="Genomic_DNA"/>
</dbReference>
<keyword evidence="4" id="KW-1185">Reference proteome</keyword>
<dbReference type="SMART" id="SM00950">
    <property type="entry name" value="Piwi"/>
    <property type="match status" value="1"/>
</dbReference>
<comment type="caution">
    <text evidence="3">The sequence shown here is derived from an EMBL/GenBank/DDBJ whole genome shotgun (WGS) entry which is preliminary data.</text>
</comment>
<feature type="domain" description="Piwi" evidence="2">
    <location>
        <begin position="834"/>
        <end position="1175"/>
    </location>
</feature>
<accession>A0AAN7SV76</accession>
<dbReference type="Gene3D" id="3.30.420.10">
    <property type="entry name" value="Ribonuclease H-like superfamily/Ribonuclease H"/>
    <property type="match status" value="1"/>
</dbReference>
<dbReference type="Proteomes" id="UP001309876">
    <property type="component" value="Unassembled WGS sequence"/>
</dbReference>
<gene>
    <name evidence="3" type="ORF">LTR05_007377</name>
</gene>
<dbReference type="Gene3D" id="2.170.260.10">
    <property type="entry name" value="paz domain"/>
    <property type="match status" value="1"/>
</dbReference>
<dbReference type="PROSITE" id="PS50822">
    <property type="entry name" value="PIWI"/>
    <property type="match status" value="1"/>
</dbReference>
<feature type="region of interest" description="Disordered" evidence="1">
    <location>
        <begin position="151"/>
        <end position="175"/>
    </location>
</feature>
<dbReference type="GO" id="GO:0003676">
    <property type="term" value="F:nucleic acid binding"/>
    <property type="evidence" value="ECO:0007669"/>
    <property type="project" value="InterPro"/>
</dbReference>
<feature type="compositionally biased region" description="Polar residues" evidence="1">
    <location>
        <begin position="22"/>
        <end position="57"/>
    </location>
</feature>
<dbReference type="Gene3D" id="3.40.50.2300">
    <property type="match status" value="1"/>
</dbReference>
<dbReference type="InterPro" id="IPR012337">
    <property type="entry name" value="RNaseH-like_sf"/>
</dbReference>
<dbReference type="AlphaFoldDB" id="A0AAN7SV76"/>
<organism evidence="3 4">
    <name type="scientific">Lithohypha guttulata</name>
    <dbReference type="NCBI Taxonomy" id="1690604"/>
    <lineage>
        <taxon>Eukaryota</taxon>
        <taxon>Fungi</taxon>
        <taxon>Dikarya</taxon>
        <taxon>Ascomycota</taxon>
        <taxon>Pezizomycotina</taxon>
        <taxon>Eurotiomycetes</taxon>
        <taxon>Chaetothyriomycetidae</taxon>
        <taxon>Chaetothyriales</taxon>
        <taxon>Trichomeriaceae</taxon>
        <taxon>Lithohypha</taxon>
    </lineage>
</organism>
<sequence length="1218" mass="136201">MSSKKKKQSKGKHKLGEPTDDPVQNQDVPGNSQRKTFQGSHTHSTAISEVSSETSYQKPALPVSPFNTGHVVTSDVPAASDTPAKLSTLDKDVKPLHQCSQEEMLELYSLEELKSAREHKTEYYLTLNRVDRESWSKKMRKIIKLKEMQDNSLQTASGQPSQSQHNLGAPQLSTDASQDISIRSLPDAHMSDVALDGSALGSETAPGPPSAVDKSKHTIPVAEADLVGKDIAARLFPESLQSNHFQINLNDLTTLHRYTFSEPTEYQESQEAEQPSAAELAADNHPQEEKKQRKLRARGRRRLYALLLKQLEEASLFVATDYMSQIVSTTRLDNYEEDSTHSIPYFDEDQFEDDVGLPCFMLTVSKHQELDVQAADQYLRYGRLDPGTDYSTRENAQRAVGVIADALNIIFSNPANQSTLRFASKPGQGNNVTRGKEPTVSHIGAQKFYPIPQNPTLSDPRKGPSPWTIKSPSVSPGLYAGIGYFRSVRPSIGRGFLLNVNAITGCFYQSLPLKQLIDTFCSRSLPSWKEVEEFISGLRVQSKYMVRSVQSGIETPKRQPARERIYTISGLPREANNPGQIIGAQNPGPLLRDVQFKMRNGKGEEIMTNVFDYWKPRKLLSDDEVIVRVGKDERPVYFPASELEVLPGQERKGKLDMVFESCRSPSINFGYVQNDARNVLGLGSIGDHFAATAETSLIKVDAHLLKQPNPVFHNDKLPKTIVDALKKKGPVNKASWNLMDVQFRTAGKDIRWASIHVGETSFNFRQFDSVNSMIKTKLPVYGMKGAECGDSRGLASEDQGKWHNFYRVNPATRQVETHLTTMLKNAREAWKAEIVFVYLSDDAAQDAMIYAMIKRVADIEIGIPTICISSKNRSLNPRDAANKIPEMESLVGNLMLKPNVKIHESNVNHSISSLGADQNRPKLLSKRTMIVGLDVTHAGAGAMKEAPSIAAMVVNRNGDFAQWPACLKLNPVIDGTNNLGQKCRKANENVEDAGEMLKDRLRCWRKHNEQQWPERIIVYRDGLSESQFENCKNGEIQKMRSALYREAQTSGVECPKILVICTVKRHHVRFLAKDSRSDVSDRNQNAKSGTAIFGDVTRGDGHDFFLMSQNVIQGTGRPTHYVVLRNEIPNISIEDIAQATYDLCFMWARGTSAVGLVPPSYYADLAATRGRHYMHSIYNDWSGSQTVFTGFREKPKPDHVLRSKIEPHADVRDRMLYI</sequence>
<proteinExistence type="predicted"/>
<feature type="region of interest" description="Disordered" evidence="1">
    <location>
        <begin position="1"/>
        <end position="83"/>
    </location>
</feature>
<dbReference type="SUPFAM" id="SSF101690">
    <property type="entry name" value="PAZ domain"/>
    <property type="match status" value="1"/>
</dbReference>
<evidence type="ECO:0000313" key="4">
    <source>
        <dbReference type="Proteomes" id="UP001309876"/>
    </source>
</evidence>
<name>A0AAN7SV76_9EURO</name>
<dbReference type="SUPFAM" id="SSF53098">
    <property type="entry name" value="Ribonuclease H-like"/>
    <property type="match status" value="1"/>
</dbReference>
<dbReference type="InterPro" id="IPR036397">
    <property type="entry name" value="RNaseH_sf"/>
</dbReference>
<dbReference type="InterPro" id="IPR014811">
    <property type="entry name" value="ArgoL1"/>
</dbReference>
<evidence type="ECO:0000313" key="3">
    <source>
        <dbReference type="EMBL" id="KAK5082233.1"/>
    </source>
</evidence>
<dbReference type="Pfam" id="PF02171">
    <property type="entry name" value="Piwi"/>
    <property type="match status" value="1"/>
</dbReference>
<dbReference type="Pfam" id="PF08699">
    <property type="entry name" value="ArgoL1"/>
    <property type="match status" value="1"/>
</dbReference>
<feature type="compositionally biased region" description="Basic residues" evidence="1">
    <location>
        <begin position="1"/>
        <end position="13"/>
    </location>
</feature>
<feature type="compositionally biased region" description="Low complexity" evidence="1">
    <location>
        <begin position="266"/>
        <end position="281"/>
    </location>
</feature>
<feature type="region of interest" description="Disordered" evidence="1">
    <location>
        <begin position="263"/>
        <end position="295"/>
    </location>
</feature>
<evidence type="ECO:0000259" key="2">
    <source>
        <dbReference type="PROSITE" id="PS50822"/>
    </source>
</evidence>
<dbReference type="InterPro" id="IPR036085">
    <property type="entry name" value="PAZ_dom_sf"/>
</dbReference>
<evidence type="ECO:0000256" key="1">
    <source>
        <dbReference type="SAM" id="MobiDB-lite"/>
    </source>
</evidence>
<reference evidence="3 4" key="1">
    <citation type="submission" date="2023-08" db="EMBL/GenBank/DDBJ databases">
        <title>Black Yeasts Isolated from many extreme environments.</title>
        <authorList>
            <person name="Coleine C."/>
            <person name="Stajich J.E."/>
            <person name="Selbmann L."/>
        </authorList>
    </citation>
    <scope>NUCLEOTIDE SEQUENCE [LARGE SCALE GENOMIC DNA]</scope>
    <source>
        <strain evidence="3 4">CCFEE 5910</strain>
    </source>
</reference>
<dbReference type="InterPro" id="IPR003165">
    <property type="entry name" value="Piwi"/>
</dbReference>